<keyword evidence="3" id="KW-1185">Reference proteome</keyword>
<keyword evidence="2" id="KW-0548">Nucleotidyltransferase</keyword>
<dbReference type="EMBL" id="LT629690">
    <property type="protein sequence ID" value="SDF96160.1"/>
    <property type="molecule type" value="Genomic_DNA"/>
</dbReference>
<dbReference type="OrthoDB" id="285216at2"/>
<accession>A0A1G7QEY6</accession>
<dbReference type="InterPro" id="IPR025877">
    <property type="entry name" value="MobA-like_NTP_Trfase"/>
</dbReference>
<organism evidence="2 3">
    <name type="scientific">Terriglobus roseus</name>
    <dbReference type="NCBI Taxonomy" id="392734"/>
    <lineage>
        <taxon>Bacteria</taxon>
        <taxon>Pseudomonadati</taxon>
        <taxon>Acidobacteriota</taxon>
        <taxon>Terriglobia</taxon>
        <taxon>Terriglobales</taxon>
        <taxon>Acidobacteriaceae</taxon>
        <taxon>Terriglobus</taxon>
    </lineage>
</organism>
<reference evidence="2 3" key="1">
    <citation type="submission" date="2016-10" db="EMBL/GenBank/DDBJ databases">
        <authorList>
            <person name="de Groot N.N."/>
        </authorList>
    </citation>
    <scope>NUCLEOTIDE SEQUENCE [LARGE SCALE GENOMIC DNA]</scope>
    <source>
        <strain evidence="2 3">GAS232</strain>
    </source>
</reference>
<dbReference type="SUPFAM" id="SSF53448">
    <property type="entry name" value="Nucleotide-diphospho-sugar transferases"/>
    <property type="match status" value="1"/>
</dbReference>
<sequence>MSRRVAALVLAAGASERLGQPKQLVQYQGECLMNRAIRMAHEAGASPVFVVLGAGYEALLEVLQTNPHEPRILINKGWRRGMSTSIALGAAAAERVDADDLLVLTCDQVTVTAEHLRRLMEASHREHVVASHYYERRGIPALFPEFSFHALQELTGDTGARELLQDDAVLTVPLRGGEFDVDTPADLERLQAMEEQKEHDRHTHVA</sequence>
<dbReference type="InterPro" id="IPR029044">
    <property type="entry name" value="Nucleotide-diphossugar_trans"/>
</dbReference>
<proteinExistence type="predicted"/>
<dbReference type="AlphaFoldDB" id="A0A1G7QEY6"/>
<evidence type="ECO:0000259" key="1">
    <source>
        <dbReference type="Pfam" id="PF12804"/>
    </source>
</evidence>
<dbReference type="GO" id="GO:0016779">
    <property type="term" value="F:nucleotidyltransferase activity"/>
    <property type="evidence" value="ECO:0007669"/>
    <property type="project" value="UniProtKB-KW"/>
</dbReference>
<dbReference type="PANTHER" id="PTHR43777">
    <property type="entry name" value="MOLYBDENUM COFACTOR CYTIDYLYLTRANSFERASE"/>
    <property type="match status" value="1"/>
</dbReference>
<evidence type="ECO:0000313" key="3">
    <source>
        <dbReference type="Proteomes" id="UP000182427"/>
    </source>
</evidence>
<dbReference type="Proteomes" id="UP000182427">
    <property type="component" value="Chromosome I"/>
</dbReference>
<dbReference type="Gene3D" id="3.90.550.10">
    <property type="entry name" value="Spore Coat Polysaccharide Biosynthesis Protein SpsA, Chain A"/>
    <property type="match status" value="1"/>
</dbReference>
<dbReference type="CDD" id="cd04182">
    <property type="entry name" value="GT_2_like_f"/>
    <property type="match status" value="1"/>
</dbReference>
<protein>
    <submittedName>
        <fullName evidence="2">Molybdenum cofactor cytidylyltransferase/nicotine blue oxidoreductase</fullName>
    </submittedName>
</protein>
<name>A0A1G7QEY6_9BACT</name>
<dbReference type="RefSeq" id="WP_083346566.1">
    <property type="nucleotide sequence ID" value="NZ_LT629690.1"/>
</dbReference>
<gene>
    <name evidence="2" type="ORF">SAMN05444167_3830</name>
</gene>
<keyword evidence="2" id="KW-0808">Transferase</keyword>
<dbReference type="PANTHER" id="PTHR43777:SF1">
    <property type="entry name" value="MOLYBDENUM COFACTOR CYTIDYLYLTRANSFERASE"/>
    <property type="match status" value="1"/>
</dbReference>
<feature type="domain" description="MobA-like NTP transferase" evidence="1">
    <location>
        <begin position="7"/>
        <end position="166"/>
    </location>
</feature>
<evidence type="ECO:0000313" key="2">
    <source>
        <dbReference type="EMBL" id="SDF96160.1"/>
    </source>
</evidence>
<dbReference type="Pfam" id="PF12804">
    <property type="entry name" value="NTP_transf_3"/>
    <property type="match status" value="1"/>
</dbReference>